<gene>
    <name evidence="1" type="ORF">HHI_11456</name>
</gene>
<comment type="caution">
    <text evidence="1">The sequence shown here is derived from an EMBL/GenBank/DDBJ whole genome shotgun (WGS) entry which is preliminary data.</text>
</comment>
<dbReference type="EMBL" id="ARYI01000009">
    <property type="protein sequence ID" value="KCZ92593.1"/>
    <property type="molecule type" value="Genomic_DNA"/>
</dbReference>
<proteinExistence type="predicted"/>
<dbReference type="RefSeq" id="WP_011646622.1">
    <property type="nucleotide sequence ID" value="NZ_ARYI01000009.1"/>
</dbReference>
<protein>
    <submittedName>
        <fullName evidence="1">Uncharacterized protein</fullName>
    </submittedName>
</protein>
<evidence type="ECO:0000313" key="2">
    <source>
        <dbReference type="Proteomes" id="UP000025061"/>
    </source>
</evidence>
<keyword evidence="2" id="KW-1185">Reference proteome</keyword>
<dbReference type="OrthoDB" id="10002379at2"/>
<sequence length="139" mass="15279">MLLNLMARNIVAFKSSKIESKQAHCADSQLYIATNMHSGLQGFEMDEGARDEMVQPLRVRLEILAGGVFAPVKMLELFAAIGCLPDDFLIRRDEAADSWVVTLTADSSPCTERVFAKIEALPGLLAFGRSHNSARNCHV</sequence>
<dbReference type="Proteomes" id="UP000025061">
    <property type="component" value="Unassembled WGS sequence"/>
</dbReference>
<dbReference type="PATRIC" id="fig|1280951.3.peg.2310"/>
<name>A0A059FQ77_9PROT</name>
<organism evidence="1 2">
    <name type="scientific">Hyphomonas hirschiana VP5</name>
    <dbReference type="NCBI Taxonomy" id="1280951"/>
    <lineage>
        <taxon>Bacteria</taxon>
        <taxon>Pseudomonadati</taxon>
        <taxon>Pseudomonadota</taxon>
        <taxon>Alphaproteobacteria</taxon>
        <taxon>Hyphomonadales</taxon>
        <taxon>Hyphomonadaceae</taxon>
        <taxon>Hyphomonas</taxon>
    </lineage>
</organism>
<evidence type="ECO:0000313" key="1">
    <source>
        <dbReference type="EMBL" id="KCZ92593.1"/>
    </source>
</evidence>
<dbReference type="AlphaFoldDB" id="A0A059FQ77"/>
<accession>A0A059FQ77</accession>
<reference evidence="1 2" key="1">
    <citation type="submission" date="2013-04" db="EMBL/GenBank/DDBJ databases">
        <title>Hyphomonas hirschiana VP5 Genome Sequencing.</title>
        <authorList>
            <person name="Lai Q."/>
            <person name="Shao Z."/>
        </authorList>
    </citation>
    <scope>NUCLEOTIDE SEQUENCE [LARGE SCALE GENOMIC DNA]</scope>
    <source>
        <strain evidence="1 2">VP5</strain>
    </source>
</reference>